<evidence type="ECO:0000256" key="4">
    <source>
        <dbReference type="ARBA" id="ARBA00022475"/>
    </source>
</evidence>
<dbReference type="AlphaFoldDB" id="N4WP10"/>
<dbReference type="GO" id="GO:0022857">
    <property type="term" value="F:transmembrane transporter activity"/>
    <property type="evidence" value="ECO:0007669"/>
    <property type="project" value="InterPro"/>
</dbReference>
<organism evidence="9 10">
    <name type="scientific">Gracilibacillus halophilus YIM-C55.5</name>
    <dbReference type="NCBI Taxonomy" id="1308866"/>
    <lineage>
        <taxon>Bacteria</taxon>
        <taxon>Bacillati</taxon>
        <taxon>Bacillota</taxon>
        <taxon>Bacilli</taxon>
        <taxon>Bacillales</taxon>
        <taxon>Bacillaceae</taxon>
        <taxon>Gracilibacillus</taxon>
    </lineage>
</organism>
<dbReference type="GO" id="GO:0005886">
    <property type="term" value="C:plasma membrane"/>
    <property type="evidence" value="ECO:0007669"/>
    <property type="project" value="UniProtKB-SubCell"/>
</dbReference>
<evidence type="ECO:0000256" key="3">
    <source>
        <dbReference type="ARBA" id="ARBA00022448"/>
    </source>
</evidence>
<dbReference type="InterPro" id="IPR000060">
    <property type="entry name" value="BCCT_transptr"/>
</dbReference>
<keyword evidence="6 8" id="KW-1133">Transmembrane helix</keyword>
<feature type="transmembrane region" description="Helical" evidence="8">
    <location>
        <begin position="6"/>
        <end position="29"/>
    </location>
</feature>
<evidence type="ECO:0000256" key="1">
    <source>
        <dbReference type="ARBA" id="ARBA00004651"/>
    </source>
</evidence>
<dbReference type="PANTHER" id="PTHR30047:SF7">
    <property type="entry name" value="HIGH-AFFINITY CHOLINE TRANSPORT PROTEIN"/>
    <property type="match status" value="1"/>
</dbReference>
<keyword evidence="3" id="KW-0813">Transport</keyword>
<evidence type="ECO:0000313" key="9">
    <source>
        <dbReference type="EMBL" id="ENH96225.1"/>
    </source>
</evidence>
<proteinExistence type="inferred from homology"/>
<dbReference type="Pfam" id="PF02028">
    <property type="entry name" value="BCCT"/>
    <property type="match status" value="1"/>
</dbReference>
<protein>
    <submittedName>
        <fullName evidence="9">Glycine betaine transporter</fullName>
    </submittedName>
</protein>
<comment type="subcellular location">
    <subcellularLocation>
        <location evidence="1">Cell membrane</location>
        <topology evidence="1">Multi-pass membrane protein</topology>
    </subcellularLocation>
</comment>
<reference evidence="9 10" key="1">
    <citation type="submission" date="2013-03" db="EMBL/GenBank/DDBJ databases">
        <title>Draft genome sequence of Gracibacillus halophilus YIM-C55.5, a moderately halophilic and thermophilic organism from the Xiaochaidamu salt lake.</title>
        <authorList>
            <person name="Sugumar T."/>
            <person name="Polireddy D.R."/>
            <person name="Antony A."/>
            <person name="Madhava Y.R."/>
            <person name="Sivakumar N."/>
        </authorList>
    </citation>
    <scope>NUCLEOTIDE SEQUENCE [LARGE SCALE GENOMIC DNA]</scope>
    <source>
        <strain evidence="9 10">YIM-C55.5</strain>
    </source>
</reference>
<feature type="transmembrane region" description="Helical" evidence="8">
    <location>
        <begin position="248"/>
        <end position="268"/>
    </location>
</feature>
<evidence type="ECO:0000256" key="6">
    <source>
        <dbReference type="ARBA" id="ARBA00022989"/>
    </source>
</evidence>
<feature type="transmembrane region" description="Helical" evidence="8">
    <location>
        <begin position="179"/>
        <end position="202"/>
    </location>
</feature>
<name>N4WP10_9BACI</name>
<feature type="transmembrane region" description="Helical" evidence="8">
    <location>
        <begin position="41"/>
        <end position="61"/>
    </location>
</feature>
<evidence type="ECO:0000256" key="2">
    <source>
        <dbReference type="ARBA" id="ARBA00005658"/>
    </source>
</evidence>
<keyword evidence="4" id="KW-1003">Cell membrane</keyword>
<comment type="similarity">
    <text evidence="2">Belongs to the BCCT transporter (TC 2.A.15) family.</text>
</comment>
<feature type="transmembrane region" description="Helical" evidence="8">
    <location>
        <begin position="98"/>
        <end position="116"/>
    </location>
</feature>
<dbReference type="EMBL" id="APML01000055">
    <property type="protein sequence ID" value="ENH96225.1"/>
    <property type="molecule type" value="Genomic_DNA"/>
</dbReference>
<evidence type="ECO:0000256" key="5">
    <source>
        <dbReference type="ARBA" id="ARBA00022692"/>
    </source>
</evidence>
<comment type="caution">
    <text evidence="9">The sequence shown here is derived from an EMBL/GenBank/DDBJ whole genome shotgun (WGS) entry which is preliminary data.</text>
</comment>
<feature type="transmembrane region" description="Helical" evidence="8">
    <location>
        <begin position="223"/>
        <end position="242"/>
    </location>
</feature>
<dbReference type="STRING" id="1308866.J416_11997"/>
<keyword evidence="5 8" id="KW-0812">Transmembrane</keyword>
<dbReference type="PATRIC" id="fig|1308866.3.peg.2426"/>
<gene>
    <name evidence="9" type="ORF">J416_11997</name>
</gene>
<dbReference type="eggNOG" id="COG1292">
    <property type="taxonomic scope" value="Bacteria"/>
</dbReference>
<dbReference type="PROSITE" id="PS01303">
    <property type="entry name" value="BCCT"/>
    <property type="match status" value="1"/>
</dbReference>
<sequence length="288" mass="31831">MELPTTFWVQFLIIVCVTVLFLISTWTGLGKGIRILSNTNMVLAAALLVLMFVFGPTLYILNLLTNTIGSYFQTLPQMSFRIAPLNEDIRGWINGWTIFYWAWWIAWSPFVGIFIARVSKGRSIREFVFFVLLIPSLVVFIWFTTFGGSAISLEHNGVSEISRLSAEEALFGVFSNYPLSLVTSITAMVLIGSFFITSADSGTYVLGMMTTNGSHSPGNKVKFTWGLLLSAVAIVLLYTGGLQALENMMIIAALPFSIIIGLMAISLVKALREEANQLGIGRVKKKKT</sequence>
<evidence type="ECO:0000256" key="7">
    <source>
        <dbReference type="ARBA" id="ARBA00023136"/>
    </source>
</evidence>
<keyword evidence="7 8" id="KW-0472">Membrane</keyword>
<dbReference type="PANTHER" id="PTHR30047">
    <property type="entry name" value="HIGH-AFFINITY CHOLINE TRANSPORT PROTEIN-RELATED"/>
    <property type="match status" value="1"/>
</dbReference>
<keyword evidence="10" id="KW-1185">Reference proteome</keyword>
<dbReference type="InterPro" id="IPR018093">
    <property type="entry name" value="BCCT_CS"/>
</dbReference>
<dbReference type="Proteomes" id="UP000012283">
    <property type="component" value="Unassembled WGS sequence"/>
</dbReference>
<feature type="transmembrane region" description="Helical" evidence="8">
    <location>
        <begin position="128"/>
        <end position="151"/>
    </location>
</feature>
<evidence type="ECO:0000256" key="8">
    <source>
        <dbReference type="SAM" id="Phobius"/>
    </source>
</evidence>
<evidence type="ECO:0000313" key="10">
    <source>
        <dbReference type="Proteomes" id="UP000012283"/>
    </source>
</evidence>
<accession>N4WP10</accession>